<feature type="domain" description="ABC transporter" evidence="5">
    <location>
        <begin position="6"/>
        <end position="247"/>
    </location>
</feature>
<keyword evidence="7" id="KW-1185">Reference proteome</keyword>
<dbReference type="GO" id="GO:0005524">
    <property type="term" value="F:ATP binding"/>
    <property type="evidence" value="ECO:0007669"/>
    <property type="project" value="UniProtKB-KW"/>
</dbReference>
<proteinExistence type="predicted"/>
<dbReference type="RefSeq" id="WP_266123608.1">
    <property type="nucleotide sequence ID" value="NZ_JAJHNU010000004.1"/>
</dbReference>
<keyword evidence="4 6" id="KW-0067">ATP-binding</keyword>
<dbReference type="Pfam" id="PF00005">
    <property type="entry name" value="ABC_tran"/>
    <property type="match status" value="1"/>
</dbReference>
<dbReference type="InterPro" id="IPR027417">
    <property type="entry name" value="P-loop_NTPase"/>
</dbReference>
<dbReference type="EMBL" id="JAJHNU010000004">
    <property type="protein sequence ID" value="MDN4122161.1"/>
    <property type="molecule type" value="Genomic_DNA"/>
</dbReference>
<dbReference type="SUPFAM" id="SSF52540">
    <property type="entry name" value="P-loop containing nucleoside triphosphate hydrolases"/>
    <property type="match status" value="1"/>
</dbReference>
<dbReference type="InterPro" id="IPR003593">
    <property type="entry name" value="AAA+_ATPase"/>
</dbReference>
<gene>
    <name evidence="6" type="ORF">LMS43_12775</name>
</gene>
<dbReference type="PROSITE" id="PS50893">
    <property type="entry name" value="ABC_TRANSPORTER_2"/>
    <property type="match status" value="1"/>
</dbReference>
<dbReference type="PANTHER" id="PTHR45772:SF2">
    <property type="entry name" value="ABC TRANSPORTER ATP-BINDING PROTEIN"/>
    <property type="match status" value="1"/>
</dbReference>
<evidence type="ECO:0000313" key="6">
    <source>
        <dbReference type="EMBL" id="MDN4122161.1"/>
    </source>
</evidence>
<keyword evidence="2" id="KW-1003">Cell membrane</keyword>
<keyword evidence="3" id="KW-0547">Nucleotide-binding</keyword>
<reference evidence="6" key="1">
    <citation type="submission" date="2021-11" db="EMBL/GenBank/DDBJ databases">
        <title>Draft genome sequence of Alcaligenes endophyticus type strain CCUG 75668T.</title>
        <authorList>
            <person name="Salva-Serra F."/>
            <person name="Duran R.E."/>
            <person name="Seeger M."/>
            <person name="Moore E.R.B."/>
            <person name="Jaen-Luchoro D."/>
        </authorList>
    </citation>
    <scope>NUCLEOTIDE SEQUENCE</scope>
    <source>
        <strain evidence="6">CCUG 75668</strain>
    </source>
</reference>
<evidence type="ECO:0000256" key="1">
    <source>
        <dbReference type="ARBA" id="ARBA00022448"/>
    </source>
</evidence>
<evidence type="ECO:0000313" key="7">
    <source>
        <dbReference type="Proteomes" id="UP001168613"/>
    </source>
</evidence>
<protein>
    <submittedName>
        <fullName evidence="6">ATP-binding cassette domain-containing protein</fullName>
    </submittedName>
</protein>
<keyword evidence="1" id="KW-0813">Transport</keyword>
<name>A0ABT8ELI5_9BURK</name>
<dbReference type="Proteomes" id="UP001168613">
    <property type="component" value="Unassembled WGS sequence"/>
</dbReference>
<comment type="caution">
    <text evidence="6">The sequence shown here is derived from an EMBL/GenBank/DDBJ whole genome shotgun (WGS) entry which is preliminary data.</text>
</comment>
<sequence>MNPPLLRLEHVNRQIGGLRILNDINLRVEPAEILGLIGPNGAGKTSLFNIISGQTAADSGQLYMAEQVITTLSVSQRARLGMARSFQTSRIFPELSLLDNLAMAIRIRLGSAYRWWRSKQSLVSSQALASELLQGTPLATKQEQMAATLSYGEQRILDVLLCLAQQPQLLLLDEPTAGLSQAESRAVMTLVHTHRHQCSILLISHDIDIVMQHCQRVAVLSQGNLLACDTPDRIKRHPLAQQAYLGAAGLPGVSP</sequence>
<evidence type="ECO:0000256" key="4">
    <source>
        <dbReference type="ARBA" id="ARBA00022840"/>
    </source>
</evidence>
<evidence type="ECO:0000256" key="2">
    <source>
        <dbReference type="ARBA" id="ARBA00022475"/>
    </source>
</evidence>
<dbReference type="SMART" id="SM00382">
    <property type="entry name" value="AAA"/>
    <property type="match status" value="1"/>
</dbReference>
<accession>A0ABT8ELI5</accession>
<dbReference type="InterPro" id="IPR051120">
    <property type="entry name" value="ABC_AA/LPS_Transport"/>
</dbReference>
<organism evidence="6 7">
    <name type="scientific">Alcaligenes endophyticus</name>
    <dbReference type="NCBI Taxonomy" id="1929088"/>
    <lineage>
        <taxon>Bacteria</taxon>
        <taxon>Pseudomonadati</taxon>
        <taxon>Pseudomonadota</taxon>
        <taxon>Betaproteobacteria</taxon>
        <taxon>Burkholderiales</taxon>
        <taxon>Alcaligenaceae</taxon>
        <taxon>Alcaligenes</taxon>
    </lineage>
</organism>
<dbReference type="Gene3D" id="3.40.50.300">
    <property type="entry name" value="P-loop containing nucleotide triphosphate hydrolases"/>
    <property type="match status" value="1"/>
</dbReference>
<dbReference type="PANTHER" id="PTHR45772">
    <property type="entry name" value="CONSERVED COMPONENT OF ABC TRANSPORTER FOR NATURAL AMINO ACIDS-RELATED"/>
    <property type="match status" value="1"/>
</dbReference>
<evidence type="ECO:0000256" key="3">
    <source>
        <dbReference type="ARBA" id="ARBA00022741"/>
    </source>
</evidence>
<keyword evidence="2" id="KW-0472">Membrane</keyword>
<dbReference type="InterPro" id="IPR003439">
    <property type="entry name" value="ABC_transporter-like_ATP-bd"/>
</dbReference>
<evidence type="ECO:0000259" key="5">
    <source>
        <dbReference type="PROSITE" id="PS50893"/>
    </source>
</evidence>